<evidence type="ECO:0000256" key="1">
    <source>
        <dbReference type="ARBA" id="ARBA00001961"/>
    </source>
</evidence>
<dbReference type="GO" id="GO:0008198">
    <property type="term" value="F:ferrous iron binding"/>
    <property type="evidence" value="ECO:0007669"/>
    <property type="project" value="TreeGrafter"/>
</dbReference>
<dbReference type="AlphaFoldDB" id="A0A1I1HI92"/>
<evidence type="ECO:0000256" key="3">
    <source>
        <dbReference type="ARBA" id="ARBA00022964"/>
    </source>
</evidence>
<dbReference type="PANTHER" id="PTHR12907:SF26">
    <property type="entry name" value="HIF PROLYL HYDROXYLASE, ISOFORM C"/>
    <property type="match status" value="1"/>
</dbReference>
<evidence type="ECO:0000313" key="7">
    <source>
        <dbReference type="Proteomes" id="UP000199058"/>
    </source>
</evidence>
<dbReference type="InterPro" id="IPR006620">
    <property type="entry name" value="Pro_4_hyd_alph"/>
</dbReference>
<reference evidence="6 7" key="1">
    <citation type="submission" date="2016-10" db="EMBL/GenBank/DDBJ databases">
        <authorList>
            <person name="de Groot N.N."/>
        </authorList>
    </citation>
    <scope>NUCLEOTIDE SEQUENCE [LARGE SCALE GENOMIC DNA]</scope>
    <source>
        <strain evidence="6 7">DSM 18438</strain>
    </source>
</reference>
<proteinExistence type="predicted"/>
<keyword evidence="4" id="KW-0560">Oxidoreductase</keyword>
<dbReference type="GO" id="GO:0031418">
    <property type="term" value="F:L-ascorbic acid binding"/>
    <property type="evidence" value="ECO:0007669"/>
    <property type="project" value="UniProtKB-KW"/>
</dbReference>
<keyword evidence="2" id="KW-0847">Vitamin C</keyword>
<keyword evidence="7" id="KW-1185">Reference proteome</keyword>
<dbReference type="SMART" id="SM00702">
    <property type="entry name" value="P4Hc"/>
    <property type="match status" value="1"/>
</dbReference>
<dbReference type="EMBL" id="FOLH01000003">
    <property type="protein sequence ID" value="SFC21678.1"/>
    <property type="molecule type" value="Genomic_DNA"/>
</dbReference>
<dbReference type="InterPro" id="IPR051559">
    <property type="entry name" value="HIF_prolyl_hydroxylases"/>
</dbReference>
<sequence>MTDTISLLVQELAEIQPPTPDLVEPADPINNQVDFTSLVDSLVDKGWFVAEGYLPTDLCLRLFNELKNLRQESELKAAGVGRGKEHLLAESIRGDSIHWLDGQTQVQQEYLALMRELKDYLNRELFLGLFEYESHYAFYPPGAFYKKHVDAFRGRSNRVVTTVLYLNPKWEAPHAGQMRIYDPESGAPLMDVAPRLGTLVCFLSEVLPHEVLKTHHDRASIAGWFRVNTSINGLVDPAL</sequence>
<dbReference type="STRING" id="1122252.SAMN05660443_1932"/>
<dbReference type="OrthoDB" id="9783171at2"/>
<evidence type="ECO:0000313" key="6">
    <source>
        <dbReference type="EMBL" id="SFC21678.1"/>
    </source>
</evidence>
<keyword evidence="3" id="KW-0223">Dioxygenase</keyword>
<feature type="domain" description="Prolyl 4-hydroxylase alpha subunit" evidence="5">
    <location>
        <begin position="45"/>
        <end position="226"/>
    </location>
</feature>
<organism evidence="6 7">
    <name type="scientific">Marinospirillum celere</name>
    <dbReference type="NCBI Taxonomy" id="1122252"/>
    <lineage>
        <taxon>Bacteria</taxon>
        <taxon>Pseudomonadati</taxon>
        <taxon>Pseudomonadota</taxon>
        <taxon>Gammaproteobacteria</taxon>
        <taxon>Oceanospirillales</taxon>
        <taxon>Oceanospirillaceae</taxon>
        <taxon>Marinospirillum</taxon>
    </lineage>
</organism>
<protein>
    <submittedName>
        <fullName evidence="6">SM-20-related protein</fullName>
    </submittedName>
</protein>
<dbReference type="GO" id="GO:0071456">
    <property type="term" value="P:cellular response to hypoxia"/>
    <property type="evidence" value="ECO:0007669"/>
    <property type="project" value="TreeGrafter"/>
</dbReference>
<dbReference type="GO" id="GO:0031543">
    <property type="term" value="F:peptidyl-proline dioxygenase activity"/>
    <property type="evidence" value="ECO:0007669"/>
    <property type="project" value="TreeGrafter"/>
</dbReference>
<evidence type="ECO:0000259" key="5">
    <source>
        <dbReference type="SMART" id="SM00702"/>
    </source>
</evidence>
<gene>
    <name evidence="6" type="ORF">SAMN05660443_1932</name>
</gene>
<dbReference type="Gene3D" id="2.60.120.620">
    <property type="entry name" value="q2cbj1_9rhob like domain"/>
    <property type="match status" value="1"/>
</dbReference>
<accession>A0A1I1HI92</accession>
<dbReference type="InterPro" id="IPR044862">
    <property type="entry name" value="Pro_4_hyd_alph_FE2OG_OXY"/>
</dbReference>
<dbReference type="Proteomes" id="UP000199058">
    <property type="component" value="Unassembled WGS sequence"/>
</dbReference>
<dbReference type="Pfam" id="PF13640">
    <property type="entry name" value="2OG-FeII_Oxy_3"/>
    <property type="match status" value="1"/>
</dbReference>
<dbReference type="PANTHER" id="PTHR12907">
    <property type="entry name" value="EGL NINE HOMOLOG-RELATED"/>
    <property type="match status" value="1"/>
</dbReference>
<evidence type="ECO:0000256" key="2">
    <source>
        <dbReference type="ARBA" id="ARBA00022896"/>
    </source>
</evidence>
<dbReference type="RefSeq" id="WP_091962617.1">
    <property type="nucleotide sequence ID" value="NZ_FOLH01000003.1"/>
</dbReference>
<comment type="cofactor">
    <cofactor evidence="1">
        <name>L-ascorbate</name>
        <dbReference type="ChEBI" id="CHEBI:38290"/>
    </cofactor>
</comment>
<evidence type="ECO:0000256" key="4">
    <source>
        <dbReference type="ARBA" id="ARBA00023002"/>
    </source>
</evidence>
<name>A0A1I1HI92_9GAMM</name>